<feature type="transmembrane region" description="Helical" evidence="2">
    <location>
        <begin position="416"/>
        <end position="433"/>
    </location>
</feature>
<reference evidence="3 4" key="1">
    <citation type="submission" date="2018-01" db="EMBL/GenBank/DDBJ databases">
        <title>Draft genome sequence of Salinispora sp. 13K206.</title>
        <authorList>
            <person name="Sahin N."/>
            <person name="Saygin H."/>
            <person name="Ay H."/>
        </authorList>
    </citation>
    <scope>NUCLEOTIDE SEQUENCE [LARGE SCALE GENOMIC DNA]</scope>
    <source>
        <strain evidence="3 4">13K206</strain>
    </source>
</reference>
<evidence type="ECO:0000313" key="4">
    <source>
        <dbReference type="Proteomes" id="UP000248749"/>
    </source>
</evidence>
<proteinExistence type="predicted"/>
<sequence length="475" mass="51460">MDTLTTPEWRPPSREVRQDASVTRHERVARILASGALVLVAVKPLLDIGEKGGSSGLDLGVLITTLGAMCMFAALAVVSLGARRLPHRALLLIAAGLALLLVLTAVSYLAASARADLLSLFDVRRYSIYGPAQEPASAIPAEAMRLVVGFAPIALLGLMLMRRDWFPVRRLALVAAVVVAAAVVHCVLAWLQVAGVYPYSFHFELANYEKIGRASGGYYHPMSLGRLLMFSVFLVYVFGDRIRAPFAVRYGLIGLFMATGVVSLHRFTILCLGVIVAAFEARRLLTMVRARRVGGGVNRRAALAVCGALAAVVAVAGALWGGAIWRRAEVTLTEVGSLDVRSDTFMHGRGAIWNDVVEIFGRSPVDVWLLGFGYEPWDMHNDLLRVMVIWGIVGVVVTAAVLVGLYRFVNARVTRAGRPAVALLFAILVIFGLTQKPLAYPYFLWLFFLGQMAVLAVHPRADSGEPTPSESEPTQ</sequence>
<keyword evidence="4" id="KW-1185">Reference proteome</keyword>
<dbReference type="PANTHER" id="PTHR37422:SF13">
    <property type="entry name" value="LIPOPOLYSACCHARIDE BIOSYNTHESIS PROTEIN PA4999-RELATED"/>
    <property type="match status" value="1"/>
</dbReference>
<feature type="transmembrane region" description="Helical" evidence="2">
    <location>
        <begin position="246"/>
        <end position="261"/>
    </location>
</feature>
<dbReference type="EMBL" id="POUB01000194">
    <property type="protein sequence ID" value="PZF91825.1"/>
    <property type="molecule type" value="Genomic_DNA"/>
</dbReference>
<keyword evidence="2" id="KW-1133">Transmembrane helix</keyword>
<evidence type="ECO:0000313" key="3">
    <source>
        <dbReference type="EMBL" id="PZF91825.1"/>
    </source>
</evidence>
<feature type="transmembrane region" description="Helical" evidence="2">
    <location>
        <begin position="387"/>
        <end position="409"/>
    </location>
</feature>
<dbReference type="PANTHER" id="PTHR37422">
    <property type="entry name" value="TEICHURONIC ACID BIOSYNTHESIS PROTEIN TUAE"/>
    <property type="match status" value="1"/>
</dbReference>
<gene>
    <name evidence="3" type="ORF">C1I99_22750</name>
</gene>
<name>A0A2W2BX11_9ACTN</name>
<evidence type="ECO:0000256" key="1">
    <source>
        <dbReference type="SAM" id="MobiDB-lite"/>
    </source>
</evidence>
<dbReference type="Proteomes" id="UP000248749">
    <property type="component" value="Unassembled WGS sequence"/>
</dbReference>
<comment type="caution">
    <text evidence="3">The sequence shown here is derived from an EMBL/GenBank/DDBJ whole genome shotgun (WGS) entry which is preliminary data.</text>
</comment>
<feature type="transmembrane region" description="Helical" evidence="2">
    <location>
        <begin position="267"/>
        <end position="285"/>
    </location>
</feature>
<dbReference type="InterPro" id="IPR051533">
    <property type="entry name" value="WaaL-like"/>
</dbReference>
<feature type="transmembrane region" description="Helical" evidence="2">
    <location>
        <begin position="61"/>
        <end position="82"/>
    </location>
</feature>
<feature type="transmembrane region" description="Helical" evidence="2">
    <location>
        <begin position="89"/>
        <end position="111"/>
    </location>
</feature>
<keyword evidence="2" id="KW-0812">Transmembrane</keyword>
<feature type="compositionally biased region" description="Basic and acidic residues" evidence="1">
    <location>
        <begin position="11"/>
        <end position="21"/>
    </location>
</feature>
<feature type="transmembrane region" description="Helical" evidence="2">
    <location>
        <begin position="143"/>
        <end position="161"/>
    </location>
</feature>
<organism evidence="3 4">
    <name type="scientific">Micromonospora deserti</name>
    <dbReference type="NCBI Taxonomy" id="2070366"/>
    <lineage>
        <taxon>Bacteria</taxon>
        <taxon>Bacillati</taxon>
        <taxon>Actinomycetota</taxon>
        <taxon>Actinomycetes</taxon>
        <taxon>Micromonosporales</taxon>
        <taxon>Micromonosporaceae</taxon>
        <taxon>Micromonospora</taxon>
    </lineage>
</organism>
<feature type="region of interest" description="Disordered" evidence="1">
    <location>
        <begin position="1"/>
        <end position="21"/>
    </location>
</feature>
<feature type="transmembrane region" description="Helical" evidence="2">
    <location>
        <begin position="301"/>
        <end position="325"/>
    </location>
</feature>
<evidence type="ECO:0008006" key="5">
    <source>
        <dbReference type="Google" id="ProtNLM"/>
    </source>
</evidence>
<accession>A0A2W2BX11</accession>
<feature type="transmembrane region" description="Helical" evidence="2">
    <location>
        <begin position="218"/>
        <end position="239"/>
    </location>
</feature>
<feature type="transmembrane region" description="Helical" evidence="2">
    <location>
        <begin position="28"/>
        <end position="46"/>
    </location>
</feature>
<protein>
    <recommendedName>
        <fullName evidence="5">O-antigen ligase domain-containing protein</fullName>
    </recommendedName>
</protein>
<dbReference type="AlphaFoldDB" id="A0A2W2BX11"/>
<feature type="transmembrane region" description="Helical" evidence="2">
    <location>
        <begin position="173"/>
        <end position="198"/>
    </location>
</feature>
<evidence type="ECO:0000256" key="2">
    <source>
        <dbReference type="SAM" id="Phobius"/>
    </source>
</evidence>
<keyword evidence="2" id="KW-0472">Membrane</keyword>